<evidence type="ECO:0000313" key="2">
    <source>
        <dbReference type="Proteomes" id="UP001153678"/>
    </source>
</evidence>
<dbReference type="Proteomes" id="UP001153678">
    <property type="component" value="Unassembled WGS sequence"/>
</dbReference>
<proteinExistence type="predicted"/>
<sequence>SDMSECLYKTHDDSVRSRHILSTDNTNKIEVILSDRKSHSLHKIINWNEPIQPIIDFDLSVETLNAISPKLSGKQSKNLLCYAFKDTCL</sequence>
<feature type="non-terminal residue" evidence="1">
    <location>
        <position position="1"/>
    </location>
</feature>
<protein>
    <submittedName>
        <fullName evidence="1">4773_t:CDS:1</fullName>
    </submittedName>
</protein>
<accession>A0A9W4X215</accession>
<gene>
    <name evidence="1" type="ORF">FWILDA_LOCUS14091</name>
</gene>
<organism evidence="1 2">
    <name type="scientific">Funneliformis geosporum</name>
    <dbReference type="NCBI Taxonomy" id="1117311"/>
    <lineage>
        <taxon>Eukaryota</taxon>
        <taxon>Fungi</taxon>
        <taxon>Fungi incertae sedis</taxon>
        <taxon>Mucoromycota</taxon>
        <taxon>Glomeromycotina</taxon>
        <taxon>Glomeromycetes</taxon>
        <taxon>Glomerales</taxon>
        <taxon>Glomeraceae</taxon>
        <taxon>Funneliformis</taxon>
    </lineage>
</organism>
<comment type="caution">
    <text evidence="1">The sequence shown here is derived from an EMBL/GenBank/DDBJ whole genome shotgun (WGS) entry which is preliminary data.</text>
</comment>
<keyword evidence="2" id="KW-1185">Reference proteome</keyword>
<dbReference type="AlphaFoldDB" id="A0A9W4X215"/>
<reference evidence="1" key="1">
    <citation type="submission" date="2022-08" db="EMBL/GenBank/DDBJ databases">
        <authorList>
            <person name="Kallberg Y."/>
            <person name="Tangrot J."/>
            <person name="Rosling A."/>
        </authorList>
    </citation>
    <scope>NUCLEOTIDE SEQUENCE</scope>
    <source>
        <strain evidence="1">Wild A</strain>
    </source>
</reference>
<evidence type="ECO:0000313" key="1">
    <source>
        <dbReference type="EMBL" id="CAI2189461.1"/>
    </source>
</evidence>
<name>A0A9W4X215_9GLOM</name>
<dbReference type="EMBL" id="CAMKVN010005837">
    <property type="protein sequence ID" value="CAI2189461.1"/>
    <property type="molecule type" value="Genomic_DNA"/>
</dbReference>